<evidence type="ECO:0000313" key="5">
    <source>
        <dbReference type="Proteomes" id="UP000015105"/>
    </source>
</evidence>
<reference evidence="4" key="4">
    <citation type="submission" date="2019-03" db="UniProtKB">
        <authorList>
            <consortium name="EnsemblPlants"/>
        </authorList>
    </citation>
    <scope>IDENTIFICATION</scope>
</reference>
<dbReference type="Gene3D" id="1.10.8.430">
    <property type="entry name" value="Helical domain of apoptotic protease-activating factors"/>
    <property type="match status" value="1"/>
</dbReference>
<reference evidence="5" key="1">
    <citation type="journal article" date="2014" name="Science">
        <title>Ancient hybridizations among the ancestral genomes of bread wheat.</title>
        <authorList>
            <consortium name="International Wheat Genome Sequencing Consortium,"/>
            <person name="Marcussen T."/>
            <person name="Sandve S.R."/>
            <person name="Heier L."/>
            <person name="Spannagl M."/>
            <person name="Pfeifer M."/>
            <person name="Jakobsen K.S."/>
            <person name="Wulff B.B."/>
            <person name="Steuernagel B."/>
            <person name="Mayer K.F."/>
            <person name="Olsen O.A."/>
        </authorList>
    </citation>
    <scope>NUCLEOTIDE SEQUENCE [LARGE SCALE GENOMIC DNA]</scope>
    <source>
        <strain evidence="5">cv. AL8/78</strain>
    </source>
</reference>
<dbReference type="GO" id="GO:0009626">
    <property type="term" value="P:plant-type hypersensitive response"/>
    <property type="evidence" value="ECO:0007669"/>
    <property type="project" value="UniProtKB-ARBA"/>
</dbReference>
<feature type="domain" description="Disease resistance protein winged helix" evidence="3">
    <location>
        <begin position="115"/>
        <end position="184"/>
    </location>
</feature>
<dbReference type="EnsemblPlants" id="AET6Gv20976800.2">
    <property type="protein sequence ID" value="AET6Gv20976800.2"/>
    <property type="gene ID" value="AET6Gv20976800"/>
</dbReference>
<dbReference type="Gene3D" id="1.10.10.10">
    <property type="entry name" value="Winged helix-like DNA-binding domain superfamily/Winged helix DNA-binding domain"/>
    <property type="match status" value="1"/>
</dbReference>
<evidence type="ECO:0000256" key="1">
    <source>
        <dbReference type="ARBA" id="ARBA00022737"/>
    </source>
</evidence>
<reference evidence="4" key="5">
    <citation type="journal article" date="2021" name="G3 (Bethesda)">
        <title>Aegilops tauschii genome assembly Aet v5.0 features greater sequence contiguity and improved annotation.</title>
        <authorList>
            <person name="Wang L."/>
            <person name="Zhu T."/>
            <person name="Rodriguez J.C."/>
            <person name="Deal K.R."/>
            <person name="Dubcovsky J."/>
            <person name="McGuire P.E."/>
            <person name="Lux T."/>
            <person name="Spannagl M."/>
            <person name="Mayer K.F.X."/>
            <person name="Baldrich P."/>
            <person name="Meyers B.C."/>
            <person name="Huo N."/>
            <person name="Gu Y.Q."/>
            <person name="Zhou H."/>
            <person name="Devos K.M."/>
            <person name="Bennetzen J.L."/>
            <person name="Unver T."/>
            <person name="Budak H."/>
            <person name="Gulick P.J."/>
            <person name="Galiba G."/>
            <person name="Kalapos B."/>
            <person name="Nelson D.R."/>
            <person name="Li P."/>
            <person name="You F.M."/>
            <person name="Luo M.C."/>
            <person name="Dvorak J."/>
        </authorList>
    </citation>
    <scope>NUCLEOTIDE SEQUENCE [LARGE SCALE GENOMIC DNA]</scope>
    <source>
        <strain evidence="4">cv. AL8/78</strain>
    </source>
</reference>
<keyword evidence="5" id="KW-1185">Reference proteome</keyword>
<reference evidence="4" key="3">
    <citation type="journal article" date="2017" name="Nature">
        <title>Genome sequence of the progenitor of the wheat D genome Aegilops tauschii.</title>
        <authorList>
            <person name="Luo M.C."/>
            <person name="Gu Y.Q."/>
            <person name="Puiu D."/>
            <person name="Wang H."/>
            <person name="Twardziok S.O."/>
            <person name="Deal K.R."/>
            <person name="Huo N."/>
            <person name="Zhu T."/>
            <person name="Wang L."/>
            <person name="Wang Y."/>
            <person name="McGuire P.E."/>
            <person name="Liu S."/>
            <person name="Long H."/>
            <person name="Ramasamy R.K."/>
            <person name="Rodriguez J.C."/>
            <person name="Van S.L."/>
            <person name="Yuan L."/>
            <person name="Wang Z."/>
            <person name="Xia Z."/>
            <person name="Xiao L."/>
            <person name="Anderson O.D."/>
            <person name="Ouyang S."/>
            <person name="Liang Y."/>
            <person name="Zimin A.V."/>
            <person name="Pertea G."/>
            <person name="Qi P."/>
            <person name="Bennetzen J.L."/>
            <person name="Dai X."/>
            <person name="Dawson M.W."/>
            <person name="Muller H.G."/>
            <person name="Kugler K."/>
            <person name="Rivarola-Duarte L."/>
            <person name="Spannagl M."/>
            <person name="Mayer K.F.X."/>
            <person name="Lu F.H."/>
            <person name="Bevan M.W."/>
            <person name="Leroy P."/>
            <person name="Li P."/>
            <person name="You F.M."/>
            <person name="Sun Q."/>
            <person name="Liu Z."/>
            <person name="Lyons E."/>
            <person name="Wicker T."/>
            <person name="Salzberg S.L."/>
            <person name="Devos K.M."/>
            <person name="Dvorak J."/>
        </authorList>
    </citation>
    <scope>NUCLEOTIDE SEQUENCE [LARGE SCALE GENOMIC DNA]</scope>
    <source>
        <strain evidence="4">cv. AL8/78</strain>
    </source>
</reference>
<accession>A0A453Q4B7</accession>
<dbReference type="Gramene" id="AET6Gv20976800.2">
    <property type="protein sequence ID" value="AET6Gv20976800.2"/>
    <property type="gene ID" value="AET6Gv20976800"/>
</dbReference>
<dbReference type="PANTHER" id="PTHR23155:SF968">
    <property type="entry name" value="NB-ARC DOMAIN CONTAINING PROTEIN, EXPRESSED"/>
    <property type="match status" value="1"/>
</dbReference>
<dbReference type="PANTHER" id="PTHR23155">
    <property type="entry name" value="DISEASE RESISTANCE PROTEIN RP"/>
    <property type="match status" value="1"/>
</dbReference>
<protein>
    <recommendedName>
        <fullName evidence="3">Disease resistance protein winged helix domain-containing protein</fullName>
    </recommendedName>
</protein>
<dbReference type="SUPFAM" id="SSF52540">
    <property type="entry name" value="P-loop containing nucleoside triphosphate hydrolases"/>
    <property type="match status" value="1"/>
</dbReference>
<keyword evidence="2" id="KW-0611">Plant defense</keyword>
<evidence type="ECO:0000259" key="3">
    <source>
        <dbReference type="Pfam" id="PF23559"/>
    </source>
</evidence>
<evidence type="ECO:0000313" key="4">
    <source>
        <dbReference type="EnsemblPlants" id="AET6Gv20976800.3"/>
    </source>
</evidence>
<dbReference type="GO" id="GO:0002758">
    <property type="term" value="P:innate immune response-activating signaling pathway"/>
    <property type="evidence" value="ECO:0007669"/>
    <property type="project" value="UniProtKB-ARBA"/>
</dbReference>
<organism evidence="4 5">
    <name type="scientific">Aegilops tauschii subsp. strangulata</name>
    <name type="common">Goatgrass</name>
    <dbReference type="NCBI Taxonomy" id="200361"/>
    <lineage>
        <taxon>Eukaryota</taxon>
        <taxon>Viridiplantae</taxon>
        <taxon>Streptophyta</taxon>
        <taxon>Embryophyta</taxon>
        <taxon>Tracheophyta</taxon>
        <taxon>Spermatophyta</taxon>
        <taxon>Magnoliopsida</taxon>
        <taxon>Liliopsida</taxon>
        <taxon>Poales</taxon>
        <taxon>Poaceae</taxon>
        <taxon>BOP clade</taxon>
        <taxon>Pooideae</taxon>
        <taxon>Triticodae</taxon>
        <taxon>Triticeae</taxon>
        <taxon>Triticinae</taxon>
        <taxon>Aegilops</taxon>
    </lineage>
</organism>
<dbReference type="FunFam" id="1.10.10.10:FF:000322">
    <property type="entry name" value="Probable disease resistance protein At1g63360"/>
    <property type="match status" value="1"/>
</dbReference>
<dbReference type="GO" id="GO:0042742">
    <property type="term" value="P:defense response to bacterium"/>
    <property type="evidence" value="ECO:0007669"/>
    <property type="project" value="UniProtKB-ARBA"/>
</dbReference>
<dbReference type="InterPro" id="IPR027417">
    <property type="entry name" value="P-loop_NTPase"/>
</dbReference>
<dbReference type="AlphaFoldDB" id="A0A453Q4B7"/>
<dbReference type="Pfam" id="PF23559">
    <property type="entry name" value="WHD_DRP"/>
    <property type="match status" value="1"/>
</dbReference>
<dbReference type="InterPro" id="IPR042197">
    <property type="entry name" value="Apaf_helical"/>
</dbReference>
<dbReference type="InterPro" id="IPR058922">
    <property type="entry name" value="WHD_DRP"/>
</dbReference>
<name>A0A453Q4B7_AEGTS</name>
<dbReference type="InterPro" id="IPR036388">
    <property type="entry name" value="WH-like_DNA-bd_sf"/>
</dbReference>
<dbReference type="EnsemblPlants" id="AET6Gv20976800.3">
    <property type="protein sequence ID" value="AET6Gv20976800.3"/>
    <property type="gene ID" value="AET6Gv20976800"/>
</dbReference>
<dbReference type="Proteomes" id="UP000015105">
    <property type="component" value="Chromosome 6D"/>
</dbReference>
<dbReference type="InterPro" id="IPR044974">
    <property type="entry name" value="Disease_R_plants"/>
</dbReference>
<dbReference type="Gramene" id="AET6Gv20976800.3">
    <property type="protein sequence ID" value="AET6Gv20976800.3"/>
    <property type="gene ID" value="AET6Gv20976800"/>
</dbReference>
<keyword evidence="1" id="KW-0677">Repeat</keyword>
<evidence type="ECO:0000256" key="2">
    <source>
        <dbReference type="ARBA" id="ARBA00022821"/>
    </source>
</evidence>
<sequence length="225" mass="25722">MQTHVHALRSLDEEQSWLLFSSKALPSYRISGIQNLDKYEELGRKLTRKCAGLPLALAVLGGYLSKNLNTQAWSDVLLCWPSTKDTQMMRGIIARSYKNLPNHYLRSCVLYLAAFPEDYIISVSALINLWIAEGFIPHTPKHTVEKTARMYVSELAQRSFLQVVPTSIIHECAEEIRIHDIIRDWCIEEATQDGFLDVIHEKTTSGHGELPSPHLFYLYTVSQIY</sequence>
<proteinExistence type="predicted"/>
<dbReference type="GO" id="GO:0043531">
    <property type="term" value="F:ADP binding"/>
    <property type="evidence" value="ECO:0007669"/>
    <property type="project" value="InterPro"/>
</dbReference>
<reference evidence="5" key="2">
    <citation type="journal article" date="2017" name="Nat. Plants">
        <title>The Aegilops tauschii genome reveals multiple impacts of transposons.</title>
        <authorList>
            <person name="Zhao G."/>
            <person name="Zou C."/>
            <person name="Li K."/>
            <person name="Wang K."/>
            <person name="Li T."/>
            <person name="Gao L."/>
            <person name="Zhang X."/>
            <person name="Wang H."/>
            <person name="Yang Z."/>
            <person name="Liu X."/>
            <person name="Jiang W."/>
            <person name="Mao L."/>
            <person name="Kong X."/>
            <person name="Jiao Y."/>
            <person name="Jia J."/>
        </authorList>
    </citation>
    <scope>NUCLEOTIDE SEQUENCE [LARGE SCALE GENOMIC DNA]</scope>
    <source>
        <strain evidence="5">cv. AL8/78</strain>
    </source>
</reference>